<proteinExistence type="inferred from homology"/>
<reference evidence="8" key="2">
    <citation type="journal article" date="2013" name="G3 (Bethesda)">
        <title>Genomes of Ashbya fungi isolated from insects reveal four mating-type loci, numerous translocations, lack of transposons, and distinct gene duplications.</title>
        <authorList>
            <person name="Dietrich F.S."/>
            <person name="Voegeli S."/>
            <person name="Kuo S."/>
            <person name="Philippsen P."/>
        </authorList>
    </citation>
    <scope>GENOME REANNOTATION</scope>
    <source>
        <strain evidence="8">ATCC 10895 / CBS 109.51 / FGSC 9923 / NRRL Y-1056</strain>
    </source>
</reference>
<dbReference type="InterPro" id="IPR015943">
    <property type="entry name" value="WD40/YVTN_repeat-like_dom_sf"/>
</dbReference>
<dbReference type="HOGENOM" id="CLU_000288_57_7_1"/>
<dbReference type="GeneID" id="4622006"/>
<gene>
    <name evidence="7" type="ORF">AGOS_AFR199C</name>
</gene>
<dbReference type="RefSeq" id="NP_985746.1">
    <property type="nucleotide sequence ID" value="NM_211100.1"/>
</dbReference>
<dbReference type="Gene3D" id="2.130.10.10">
    <property type="entry name" value="YVTN repeat-like/Quinoprotein amine dehydrogenase"/>
    <property type="match status" value="1"/>
</dbReference>
<sequence>MLELTIHVKERTIELIMSTDEILVLRGTLEGHNGWVTSLSTSPAQPNMLLSGSRDKTLITWKLTGEDQQYGVPVRSFKGHSHIVQDCTVTHDGKYALSASWDKTLRLWDLQSGKCIKRFVGHKSDVMSVSIDPRATQIVSASRDKTVKVWNTVGDCVVTLLGHNDWVSNVRIAPSEKSDDAVTVISAGMDKVVKVWDLQSFTIEADFIGHNNYVTTVTPSPDGSIFASAGKDGQIILWNLNEKTALYTLDAKDEVFAVAFSPNRYWLTAATASGIKIFDLEERTIVDDLKPEFAGYNKAQDPHAVSLAWSADGQTLFAGYTDNIIRVWQVMTAS</sequence>
<dbReference type="GO" id="GO:0007186">
    <property type="term" value="P:G protein-coupled receptor signaling pathway"/>
    <property type="evidence" value="ECO:0007669"/>
    <property type="project" value="UniProtKB-ARBA"/>
</dbReference>
<dbReference type="SMART" id="SM00320">
    <property type="entry name" value="WD40"/>
    <property type="match status" value="7"/>
</dbReference>
<evidence type="ECO:0000256" key="1">
    <source>
        <dbReference type="ARBA" id="ARBA00007253"/>
    </source>
</evidence>
<dbReference type="GO" id="GO:2001125">
    <property type="term" value="P:negative regulation of translational frameshifting"/>
    <property type="evidence" value="ECO:0000318"/>
    <property type="project" value="GO_Central"/>
</dbReference>
<dbReference type="InterPro" id="IPR019775">
    <property type="entry name" value="WD40_repeat_CS"/>
</dbReference>
<dbReference type="Proteomes" id="UP000000591">
    <property type="component" value="Chromosome VI"/>
</dbReference>
<dbReference type="InterPro" id="IPR001680">
    <property type="entry name" value="WD40_rpt"/>
</dbReference>
<keyword evidence="8" id="KW-1185">Reference proteome</keyword>
<feature type="repeat" description="WD" evidence="6">
    <location>
        <begin position="160"/>
        <end position="200"/>
    </location>
</feature>
<dbReference type="AlphaFoldDB" id="Q753X3"/>
<dbReference type="InParanoid" id="Q753X3"/>
<dbReference type="PANTHER" id="PTHR19868">
    <property type="entry name" value="RECEPTOR FOR ACTIVATED PROTEIN KINASE C RACK1"/>
    <property type="match status" value="1"/>
</dbReference>
<dbReference type="SUPFAM" id="SSF50978">
    <property type="entry name" value="WD40 repeat-like"/>
    <property type="match status" value="1"/>
</dbReference>
<feature type="repeat" description="WD" evidence="6">
    <location>
        <begin position="77"/>
        <end position="118"/>
    </location>
</feature>
<dbReference type="OMA" id="NCKLKIN"/>
<name>Q753X3_EREGS</name>
<dbReference type="eggNOG" id="KOG0279">
    <property type="taxonomic scope" value="Eukaryota"/>
</dbReference>
<feature type="repeat" description="WD" evidence="6">
    <location>
        <begin position="207"/>
        <end position="248"/>
    </location>
</feature>
<dbReference type="GO" id="GO:0005829">
    <property type="term" value="C:cytosol"/>
    <property type="evidence" value="ECO:0000318"/>
    <property type="project" value="GO_Central"/>
</dbReference>
<dbReference type="InterPro" id="IPR045223">
    <property type="entry name" value="RACK1-like"/>
</dbReference>
<keyword evidence="2 6" id="KW-0853">WD repeat</keyword>
<dbReference type="FunCoup" id="Q753X3">
    <property type="interactions" value="1470"/>
</dbReference>
<feature type="repeat" description="WD" evidence="6">
    <location>
        <begin position="119"/>
        <end position="151"/>
    </location>
</feature>
<reference evidence="7 8" key="1">
    <citation type="journal article" date="2004" name="Science">
        <title>The Ashbya gossypii genome as a tool for mapping the ancient Saccharomyces cerevisiae genome.</title>
        <authorList>
            <person name="Dietrich F.S."/>
            <person name="Voegeli S."/>
            <person name="Brachat S."/>
            <person name="Lerch A."/>
            <person name="Gates K."/>
            <person name="Steiner S."/>
            <person name="Mohr C."/>
            <person name="Pohlmann R."/>
            <person name="Luedi P."/>
            <person name="Choi S."/>
            <person name="Wing R.A."/>
            <person name="Flavier A."/>
            <person name="Gaffney T.D."/>
            <person name="Philippsen P."/>
        </authorList>
    </citation>
    <scope>NUCLEOTIDE SEQUENCE [LARGE SCALE GENOMIC DNA]</scope>
    <source>
        <strain evidence="8">ATCC 10895 / CBS 109.51 / FGSC 9923 / NRRL Y-1056</strain>
    </source>
</reference>
<evidence type="ECO:0000313" key="7">
    <source>
        <dbReference type="EMBL" id="AAS53570.1"/>
    </source>
</evidence>
<dbReference type="OrthoDB" id="7875889at2759"/>
<dbReference type="STRING" id="284811.Q753X3"/>
<feature type="repeat" description="WD" evidence="6">
    <location>
        <begin position="29"/>
        <end position="63"/>
    </location>
</feature>
<dbReference type="GO" id="GO:0005634">
    <property type="term" value="C:nucleus"/>
    <property type="evidence" value="ECO:0000318"/>
    <property type="project" value="GO_Central"/>
</dbReference>
<dbReference type="InterPro" id="IPR020472">
    <property type="entry name" value="WD40_PAC1"/>
</dbReference>
<dbReference type="InterPro" id="IPR036322">
    <property type="entry name" value="WD40_repeat_dom_sf"/>
</dbReference>
<protein>
    <recommendedName>
        <fullName evidence="4">Small ribosomal subunit protein RACK1</fullName>
    </recommendedName>
    <alternativeName>
        <fullName evidence="5">Guanine nucleotide-binding protein subunit beta-like protein</fullName>
    </alternativeName>
</protein>
<evidence type="ECO:0000256" key="4">
    <source>
        <dbReference type="ARBA" id="ARBA00035297"/>
    </source>
</evidence>
<dbReference type="GO" id="GO:0045182">
    <property type="term" value="F:translation regulator activity"/>
    <property type="evidence" value="ECO:0007669"/>
    <property type="project" value="InterPro"/>
</dbReference>
<dbReference type="EMBL" id="AE016819">
    <property type="protein sequence ID" value="AAS53570.1"/>
    <property type="molecule type" value="Genomic_DNA"/>
</dbReference>
<dbReference type="PROSITE" id="PS50294">
    <property type="entry name" value="WD_REPEATS_REGION"/>
    <property type="match status" value="6"/>
</dbReference>
<evidence type="ECO:0000256" key="3">
    <source>
        <dbReference type="ARBA" id="ARBA00022737"/>
    </source>
</evidence>
<evidence type="ECO:0000256" key="6">
    <source>
        <dbReference type="PROSITE-ProRule" id="PRU00221"/>
    </source>
</evidence>
<dbReference type="GO" id="GO:0005080">
    <property type="term" value="F:protein kinase C binding"/>
    <property type="evidence" value="ECO:0000318"/>
    <property type="project" value="GO_Central"/>
</dbReference>
<dbReference type="KEGG" id="ago:AGOS_AFR199C"/>
<feature type="repeat" description="WD" evidence="6">
    <location>
        <begin position="297"/>
        <end position="334"/>
    </location>
</feature>
<evidence type="ECO:0000256" key="2">
    <source>
        <dbReference type="ARBA" id="ARBA00022574"/>
    </source>
</evidence>
<evidence type="ECO:0000313" key="8">
    <source>
        <dbReference type="Proteomes" id="UP000000591"/>
    </source>
</evidence>
<dbReference type="CDD" id="cd00200">
    <property type="entry name" value="WD40"/>
    <property type="match status" value="1"/>
</dbReference>
<dbReference type="FunFam" id="2.130.10.10:FF:000039">
    <property type="entry name" value="Guanine nucleotide-binding protein subunit beta-like protein"/>
    <property type="match status" value="1"/>
</dbReference>
<comment type="similarity">
    <text evidence="1">Belongs to the WD repeat G protein beta family. Ribosomal protein RACK1 subfamily.</text>
</comment>
<dbReference type="PROSITE" id="PS50082">
    <property type="entry name" value="WD_REPEATS_2"/>
    <property type="match status" value="6"/>
</dbReference>
<keyword evidence="3" id="KW-0677">Repeat</keyword>
<evidence type="ECO:0000256" key="5">
    <source>
        <dbReference type="ARBA" id="ARBA00035400"/>
    </source>
</evidence>
<dbReference type="GO" id="GO:0072344">
    <property type="term" value="P:rescue of stalled ribosome"/>
    <property type="evidence" value="ECO:0000318"/>
    <property type="project" value="GO_Central"/>
</dbReference>
<accession>Q753X3</accession>
<dbReference type="PROSITE" id="PS00678">
    <property type="entry name" value="WD_REPEATS_1"/>
    <property type="match status" value="2"/>
</dbReference>
<dbReference type="GO" id="GO:0005092">
    <property type="term" value="F:GDP-dissociation inhibitor activity"/>
    <property type="evidence" value="ECO:0007669"/>
    <property type="project" value="UniProtKB-ARBA"/>
</dbReference>
<organism evidence="7 8">
    <name type="scientific">Eremothecium gossypii (strain ATCC 10895 / CBS 109.51 / FGSC 9923 / NRRL Y-1056)</name>
    <name type="common">Yeast</name>
    <name type="synonym">Ashbya gossypii</name>
    <dbReference type="NCBI Taxonomy" id="284811"/>
    <lineage>
        <taxon>Eukaryota</taxon>
        <taxon>Fungi</taxon>
        <taxon>Dikarya</taxon>
        <taxon>Ascomycota</taxon>
        <taxon>Saccharomycotina</taxon>
        <taxon>Saccharomycetes</taxon>
        <taxon>Saccharomycetales</taxon>
        <taxon>Saccharomycetaceae</taxon>
        <taxon>Eremothecium</taxon>
    </lineage>
</organism>
<dbReference type="GO" id="GO:0043022">
    <property type="term" value="F:ribosome binding"/>
    <property type="evidence" value="ECO:0000318"/>
    <property type="project" value="GO_Central"/>
</dbReference>
<dbReference type="Pfam" id="PF00400">
    <property type="entry name" value="WD40"/>
    <property type="match status" value="7"/>
</dbReference>
<dbReference type="PRINTS" id="PR00320">
    <property type="entry name" value="GPROTEINBRPT"/>
</dbReference>